<dbReference type="CDD" id="cd02440">
    <property type="entry name" value="AdoMet_MTases"/>
    <property type="match status" value="1"/>
</dbReference>
<dbReference type="AlphaFoldDB" id="A0A8E1C0H7"/>
<comment type="caution">
    <text evidence="2">The sequence shown here is derived from an EMBL/GenBank/DDBJ whole genome shotgun (WGS) entry which is preliminary data.</text>
</comment>
<organism evidence="2 3">
    <name type="scientific">Rickettsia tamurae subsp. buchneri</name>
    <dbReference type="NCBI Taxonomy" id="1462938"/>
    <lineage>
        <taxon>Bacteria</taxon>
        <taxon>Pseudomonadati</taxon>
        <taxon>Pseudomonadota</taxon>
        <taxon>Alphaproteobacteria</taxon>
        <taxon>Rickettsiales</taxon>
        <taxon>Rickettsiaceae</taxon>
        <taxon>Rickettsieae</taxon>
        <taxon>Rickettsia</taxon>
        <taxon>spotted fever group</taxon>
    </lineage>
</organism>
<dbReference type="RefSeq" id="WP_008580464.1">
    <property type="nucleotide sequence ID" value="NZ_CP113531.1"/>
</dbReference>
<dbReference type="Pfam" id="PF08241">
    <property type="entry name" value="Methyltransf_11"/>
    <property type="match status" value="1"/>
</dbReference>
<keyword evidence="3" id="KW-1185">Reference proteome</keyword>
<dbReference type="InterPro" id="IPR029063">
    <property type="entry name" value="SAM-dependent_MTases_sf"/>
</dbReference>
<reference evidence="2 3" key="1">
    <citation type="submission" date="2014-02" db="EMBL/GenBank/DDBJ databases">
        <title>Draft genome sequence of Rickettsia buchneri sp. nov. ISO7T.</title>
        <authorList>
            <person name="Felsheim R.F."/>
            <person name="Kurtti T.J."/>
            <person name="Munderloh U.G."/>
        </authorList>
    </citation>
    <scope>NUCLEOTIDE SEQUENCE [LARGE SCALE GENOMIC DNA]</scope>
    <source>
        <strain evidence="2 3">ISO7</strain>
    </source>
</reference>
<evidence type="ECO:0000313" key="3">
    <source>
        <dbReference type="Proteomes" id="UP000027161"/>
    </source>
</evidence>
<sequence length="262" mass="30850">MVVTSAYSLPQVFTDFISNFDIQGKNVLEVGGVIEEDFIKNLNVQWTSVDPLYTPLKDYELVSSRTLTTIKHIKHDITQVAFNPDEFNYIFSCNAFHHIADLRLAFNNFYKWLKKGGVLYSHFGPIGSAPDGCHIEGFEHEGKIYNFWEDKLVPFWSHLYFQYEEMLDFLKQHYSIEFAKKLAHVIYESHWINRLTFSNYKNLLKDNPWEIINFSYSEGIDYVPKNYIPSISSAFEKKLFKQISKNKKENFVARDLLIIIRK</sequence>
<dbReference type="SUPFAM" id="SSF53335">
    <property type="entry name" value="S-adenosyl-L-methionine-dependent methyltransferases"/>
    <property type="match status" value="1"/>
</dbReference>
<evidence type="ECO:0000259" key="1">
    <source>
        <dbReference type="Pfam" id="PF08241"/>
    </source>
</evidence>
<name>A0A8E1C0H7_9RICK</name>
<dbReference type="EMBL" id="JFKF01000035">
    <property type="protein sequence ID" value="KDO03412.1"/>
    <property type="molecule type" value="Genomic_DNA"/>
</dbReference>
<feature type="domain" description="Methyltransferase type 11" evidence="1">
    <location>
        <begin position="48"/>
        <end position="120"/>
    </location>
</feature>
<evidence type="ECO:0000313" key="2">
    <source>
        <dbReference type="EMBL" id="KDO03412.1"/>
    </source>
</evidence>
<protein>
    <recommendedName>
        <fullName evidence="1">Methyltransferase type 11 domain-containing protein</fullName>
    </recommendedName>
</protein>
<proteinExistence type="predicted"/>
<gene>
    <name evidence="2" type="ORF">REISMN_01890</name>
</gene>
<accession>A0A8E1C0H7</accession>
<dbReference type="Proteomes" id="UP000027161">
    <property type="component" value="Unassembled WGS sequence"/>
</dbReference>
<dbReference type="InterPro" id="IPR013216">
    <property type="entry name" value="Methyltransf_11"/>
</dbReference>
<dbReference type="Gene3D" id="3.40.50.150">
    <property type="entry name" value="Vaccinia Virus protein VP39"/>
    <property type="match status" value="1"/>
</dbReference>
<dbReference type="GO" id="GO:0008757">
    <property type="term" value="F:S-adenosylmethionine-dependent methyltransferase activity"/>
    <property type="evidence" value="ECO:0007669"/>
    <property type="project" value="InterPro"/>
</dbReference>